<feature type="region of interest" description="Disordered" evidence="1">
    <location>
        <begin position="253"/>
        <end position="272"/>
    </location>
</feature>
<feature type="region of interest" description="Disordered" evidence="1">
    <location>
        <begin position="1"/>
        <end position="99"/>
    </location>
</feature>
<evidence type="ECO:0000256" key="1">
    <source>
        <dbReference type="SAM" id="MobiDB-lite"/>
    </source>
</evidence>
<protein>
    <submittedName>
        <fullName evidence="2">Uncharacterized protein</fullName>
    </submittedName>
</protein>
<feature type="compositionally biased region" description="Basic residues" evidence="1">
    <location>
        <begin position="7"/>
        <end position="19"/>
    </location>
</feature>
<gene>
    <name evidence="2" type="ORF">NP493_364g01047</name>
</gene>
<reference evidence="2" key="1">
    <citation type="journal article" date="2023" name="Mol. Biol. Evol.">
        <title>Third-Generation Sequencing Reveals the Adaptive Role of the Epigenome in Three Deep-Sea Polychaetes.</title>
        <authorList>
            <person name="Perez M."/>
            <person name="Aroh O."/>
            <person name="Sun Y."/>
            <person name="Lan Y."/>
            <person name="Juniper S.K."/>
            <person name="Young C.R."/>
            <person name="Angers B."/>
            <person name="Qian P.Y."/>
        </authorList>
    </citation>
    <scope>NUCLEOTIDE SEQUENCE</scope>
    <source>
        <strain evidence="2">R07B-5</strain>
    </source>
</reference>
<evidence type="ECO:0000313" key="2">
    <source>
        <dbReference type="EMBL" id="KAK2182159.1"/>
    </source>
</evidence>
<feature type="compositionally biased region" description="Basic and acidic residues" evidence="1">
    <location>
        <begin position="201"/>
        <end position="222"/>
    </location>
</feature>
<organism evidence="2 3">
    <name type="scientific">Ridgeia piscesae</name>
    <name type="common">Tubeworm</name>
    <dbReference type="NCBI Taxonomy" id="27915"/>
    <lineage>
        <taxon>Eukaryota</taxon>
        <taxon>Metazoa</taxon>
        <taxon>Spiralia</taxon>
        <taxon>Lophotrochozoa</taxon>
        <taxon>Annelida</taxon>
        <taxon>Polychaeta</taxon>
        <taxon>Sedentaria</taxon>
        <taxon>Canalipalpata</taxon>
        <taxon>Sabellida</taxon>
        <taxon>Siboglinidae</taxon>
        <taxon>Ridgeia</taxon>
    </lineage>
</organism>
<keyword evidence="3" id="KW-1185">Reference proteome</keyword>
<feature type="compositionally biased region" description="Basic and acidic residues" evidence="1">
    <location>
        <begin position="49"/>
        <end position="95"/>
    </location>
</feature>
<dbReference type="EMBL" id="JAODUO010000364">
    <property type="protein sequence ID" value="KAK2182159.1"/>
    <property type="molecule type" value="Genomic_DNA"/>
</dbReference>
<proteinExistence type="predicted"/>
<comment type="caution">
    <text evidence="2">The sequence shown here is derived from an EMBL/GenBank/DDBJ whole genome shotgun (WGS) entry which is preliminary data.</text>
</comment>
<name>A0AAD9L333_RIDPI</name>
<feature type="compositionally biased region" description="Low complexity" evidence="1">
    <location>
        <begin position="189"/>
        <end position="199"/>
    </location>
</feature>
<feature type="region of interest" description="Disordered" evidence="1">
    <location>
        <begin position="189"/>
        <end position="239"/>
    </location>
</feature>
<accession>A0AAD9L333</accession>
<evidence type="ECO:0000313" key="3">
    <source>
        <dbReference type="Proteomes" id="UP001209878"/>
    </source>
</evidence>
<sequence>MGGKVSVPRKIRIGRRKKKDDKAAAGDSDAPTAVVGEEGDAAPVGGKGTDAERGNGVEAKESAEKPAAEEKQDKPEVESAAEKPPEKVDGGDAAKKPKPGVVVVTEVVEIQAVQSKIDGRSVDENAEVVKVVTPVDNATDVQPEPSTSVVEKVADVPLEQPVSAVDAQPNELAKVEETAIAPMSEVMVETTHTTTATEEPAVDKSADKTETPAAVKSDEKKQVVTQSEPESKTSEPAVAAAASAAEIVATAAVVDKPTEPSTSAAEPPPDVLPEVVQLSPKEKLEEIVPFDFEKFPFDNVVFQGAVRGRTLATVGAVRVRTSFVVNSVVAQC</sequence>
<dbReference type="AlphaFoldDB" id="A0AAD9L333"/>
<dbReference type="Proteomes" id="UP001209878">
    <property type="component" value="Unassembled WGS sequence"/>
</dbReference>